<dbReference type="Proteomes" id="UP000182152">
    <property type="component" value="Unassembled WGS sequence"/>
</dbReference>
<evidence type="ECO:0000313" key="3">
    <source>
        <dbReference type="EMBL" id="OJG80876.1"/>
    </source>
</evidence>
<dbReference type="OrthoDB" id="2194725at2"/>
<feature type="domain" description="Sensor histidine kinase NatK-like C-terminal" evidence="2">
    <location>
        <begin position="307"/>
        <end position="403"/>
    </location>
</feature>
<dbReference type="GO" id="GO:0042802">
    <property type="term" value="F:identical protein binding"/>
    <property type="evidence" value="ECO:0007669"/>
    <property type="project" value="TreeGrafter"/>
</dbReference>
<feature type="transmembrane region" description="Helical" evidence="1">
    <location>
        <begin position="104"/>
        <end position="121"/>
    </location>
</feature>
<dbReference type="STRING" id="150033.RV14_GL000420"/>
<dbReference type="Pfam" id="PF14501">
    <property type="entry name" value="HATPase_c_5"/>
    <property type="match status" value="1"/>
</dbReference>
<evidence type="ECO:0000313" key="4">
    <source>
        <dbReference type="Proteomes" id="UP000182152"/>
    </source>
</evidence>
<evidence type="ECO:0000256" key="1">
    <source>
        <dbReference type="SAM" id="Phobius"/>
    </source>
</evidence>
<dbReference type="InterPro" id="IPR036890">
    <property type="entry name" value="HATPase_C_sf"/>
</dbReference>
<feature type="transmembrane region" description="Helical" evidence="1">
    <location>
        <begin position="31"/>
        <end position="58"/>
    </location>
</feature>
<gene>
    <name evidence="3" type="ORF">RV14_GL000420</name>
</gene>
<keyword evidence="4" id="KW-1185">Reference proteome</keyword>
<feature type="transmembrane region" description="Helical" evidence="1">
    <location>
        <begin position="167"/>
        <end position="192"/>
    </location>
</feature>
<sequence>MEVSIYILLFHLNFALTWYILLAKNKWTVDILIRLCLMFLNLWLSELTSQFLVLLYIYHAVQIFRENKNIFVAVLLNTFCINAIGISIFLTIEFPRLVSHCELGTNGVLQIFLLLIILLAMKIIEQRYQIISYLYSYKKQRNFSVVLFFSIFIPFLLYHTLFPNDSLYFILTSCLLILINSFYELFMLLIVLNEQKEEYYSVYMESMKRNKEYYRKLEEFCHDYKNYIGVLENLLQNNQFKQELEAVVNYEKDFFETQLKDTLHIKLQKIHDPLLQGIFSKFMARAEELKIPYVIQINHIIPKLTINSYDMIRLFTNITENSLTHYESHPAIDRKEIIIKIENLVDCFYFEFSNPSKKTECNVTDLLNKGTTRQENSKGIGLYSVKKIIENNENISLSLKYDRKEQRFYCVLTLRKQIII</sequence>
<accession>A0A1L8WIN6</accession>
<dbReference type="Gene3D" id="3.30.565.10">
    <property type="entry name" value="Histidine kinase-like ATPase, C-terminal domain"/>
    <property type="match status" value="1"/>
</dbReference>
<organism evidence="3 4">
    <name type="scientific">Enterococcus ratti</name>
    <dbReference type="NCBI Taxonomy" id="150033"/>
    <lineage>
        <taxon>Bacteria</taxon>
        <taxon>Bacillati</taxon>
        <taxon>Bacillota</taxon>
        <taxon>Bacilli</taxon>
        <taxon>Lactobacillales</taxon>
        <taxon>Enterococcaceae</taxon>
        <taxon>Enterococcus</taxon>
    </lineage>
</organism>
<comment type="caution">
    <text evidence="3">The sequence shown here is derived from an EMBL/GenBank/DDBJ whole genome shotgun (WGS) entry which is preliminary data.</text>
</comment>
<reference evidence="3 4" key="1">
    <citation type="submission" date="2014-12" db="EMBL/GenBank/DDBJ databases">
        <title>Draft genome sequences of 29 type strains of Enterococci.</title>
        <authorList>
            <person name="Zhong Z."/>
            <person name="Sun Z."/>
            <person name="Liu W."/>
            <person name="Zhang W."/>
            <person name="Zhang H."/>
        </authorList>
    </citation>
    <scope>NUCLEOTIDE SEQUENCE [LARGE SCALE GENOMIC DNA]</scope>
    <source>
        <strain evidence="3 4">DSM 15687</strain>
    </source>
</reference>
<evidence type="ECO:0000259" key="2">
    <source>
        <dbReference type="Pfam" id="PF14501"/>
    </source>
</evidence>
<proteinExistence type="predicted"/>
<feature type="transmembrane region" description="Helical" evidence="1">
    <location>
        <begin position="5"/>
        <end position="25"/>
    </location>
</feature>
<protein>
    <recommendedName>
        <fullName evidence="2">Sensor histidine kinase NatK-like C-terminal domain-containing protein</fullName>
    </recommendedName>
</protein>
<dbReference type="EMBL" id="JXLB01000012">
    <property type="protein sequence ID" value="OJG80876.1"/>
    <property type="molecule type" value="Genomic_DNA"/>
</dbReference>
<name>A0A1L8WIN6_9ENTE</name>
<feature type="transmembrane region" description="Helical" evidence="1">
    <location>
        <begin position="70"/>
        <end position="92"/>
    </location>
</feature>
<dbReference type="PANTHER" id="PTHR40448">
    <property type="entry name" value="TWO-COMPONENT SENSOR HISTIDINE KINASE"/>
    <property type="match status" value="1"/>
</dbReference>
<dbReference type="PANTHER" id="PTHR40448:SF1">
    <property type="entry name" value="TWO-COMPONENT SENSOR HISTIDINE KINASE"/>
    <property type="match status" value="1"/>
</dbReference>
<keyword evidence="1" id="KW-0812">Transmembrane</keyword>
<keyword evidence="1" id="KW-1133">Transmembrane helix</keyword>
<dbReference type="AlphaFoldDB" id="A0A1L8WIN6"/>
<dbReference type="SUPFAM" id="SSF55874">
    <property type="entry name" value="ATPase domain of HSP90 chaperone/DNA topoisomerase II/histidine kinase"/>
    <property type="match status" value="1"/>
</dbReference>
<dbReference type="RefSeq" id="WP_071855612.1">
    <property type="nucleotide sequence ID" value="NZ_JXLB01000012.1"/>
</dbReference>
<feature type="transmembrane region" description="Helical" evidence="1">
    <location>
        <begin position="142"/>
        <end position="161"/>
    </location>
</feature>
<keyword evidence="1" id="KW-0472">Membrane</keyword>
<dbReference type="InterPro" id="IPR032834">
    <property type="entry name" value="NatK-like_C"/>
</dbReference>